<dbReference type="GO" id="GO:0005886">
    <property type="term" value="C:plasma membrane"/>
    <property type="evidence" value="ECO:0007669"/>
    <property type="project" value="UniProtKB-SubCell"/>
</dbReference>
<comment type="subcellular location">
    <subcellularLocation>
        <location evidence="1">Cell membrane</location>
        <topology evidence="1">Multi-pass membrane protein</topology>
    </subcellularLocation>
</comment>
<evidence type="ECO:0000256" key="2">
    <source>
        <dbReference type="ARBA" id="ARBA00022475"/>
    </source>
</evidence>
<keyword evidence="3 6" id="KW-0812">Transmembrane</keyword>
<accession>A0A1S1HMG9</accession>
<dbReference type="PANTHER" id="PTHR34187">
    <property type="entry name" value="FGR18P"/>
    <property type="match status" value="1"/>
</dbReference>
<keyword evidence="2" id="KW-1003">Cell membrane</keyword>
<evidence type="ECO:0000313" key="8">
    <source>
        <dbReference type="EMBL" id="EMJ5134783.1"/>
    </source>
</evidence>
<evidence type="ECO:0000313" key="10">
    <source>
        <dbReference type="Proteomes" id="UP000179588"/>
    </source>
</evidence>
<comment type="caution">
    <text evidence="9">The sequence shown here is derived from an EMBL/GenBank/DDBJ whole genome shotgun (WGS) entry which is preliminary data.</text>
</comment>
<protein>
    <submittedName>
        <fullName evidence="8">DUF202 domain-containing protein</fullName>
    </submittedName>
</protein>
<dbReference type="EMBL" id="LVIE01000179">
    <property type="protein sequence ID" value="OHT23539.1"/>
    <property type="molecule type" value="Genomic_DNA"/>
</dbReference>
<feature type="domain" description="DUF202" evidence="7">
    <location>
        <begin position="18"/>
        <end position="83"/>
    </location>
</feature>
<keyword evidence="4 6" id="KW-1133">Transmembrane helix</keyword>
<dbReference type="RefSeq" id="WP_070928967.1">
    <property type="nucleotide sequence ID" value="NZ_CANMXG010000018.1"/>
</dbReference>
<dbReference type="InterPro" id="IPR052053">
    <property type="entry name" value="IM_YidH-like"/>
</dbReference>
<dbReference type="PANTHER" id="PTHR34187:SF2">
    <property type="entry name" value="DUF202 DOMAIN-CONTAINING PROTEIN"/>
    <property type="match status" value="1"/>
</dbReference>
<sequence>MSLKHNNWKNIGKTPDYRFSLANERTFLAWIRTALALLAGSIAVEQLLHETATPWIRILLSLFLACAGGITAIMALYRWRQNEIAMRTDEPLRYTSFLTMMTLFITTIAIISLLYILI</sequence>
<feature type="transmembrane region" description="Helical" evidence="6">
    <location>
        <begin position="97"/>
        <end position="117"/>
    </location>
</feature>
<proteinExistence type="predicted"/>
<reference evidence="9 10" key="1">
    <citation type="submission" date="2016-03" db="EMBL/GenBank/DDBJ databases">
        <title>Genome sequence of Providencia stuartii strain, isolated from the salivary glands of larval Lucilia sericata.</title>
        <authorList>
            <person name="Yuan Y."/>
            <person name="Zhang Y."/>
            <person name="Fu S."/>
            <person name="Crippen T.L."/>
            <person name="Visi D."/>
            <person name="Benbow M.E."/>
            <person name="Allen M."/>
            <person name="Tomberlin J.K."/>
            <person name="Sze S.-H."/>
            <person name="Tarone A.M."/>
        </authorList>
    </citation>
    <scope>NUCLEOTIDE SEQUENCE [LARGE SCALE GENOMIC DNA]</scope>
    <source>
        <strain evidence="9 10">Crippen</strain>
    </source>
</reference>
<dbReference type="GeneID" id="92280387"/>
<dbReference type="AlphaFoldDB" id="A0A1S1HMG9"/>
<evidence type="ECO:0000256" key="5">
    <source>
        <dbReference type="ARBA" id="ARBA00023136"/>
    </source>
</evidence>
<evidence type="ECO:0000256" key="3">
    <source>
        <dbReference type="ARBA" id="ARBA00022692"/>
    </source>
</evidence>
<dbReference type="EMBL" id="ABMABF030000007">
    <property type="protein sequence ID" value="EMJ5134783.1"/>
    <property type="molecule type" value="Genomic_DNA"/>
</dbReference>
<dbReference type="Pfam" id="PF02656">
    <property type="entry name" value="DUF202"/>
    <property type="match status" value="1"/>
</dbReference>
<evidence type="ECO:0000256" key="1">
    <source>
        <dbReference type="ARBA" id="ARBA00004651"/>
    </source>
</evidence>
<organism evidence="9 10">
    <name type="scientific">Providencia stuartii</name>
    <dbReference type="NCBI Taxonomy" id="588"/>
    <lineage>
        <taxon>Bacteria</taxon>
        <taxon>Pseudomonadati</taxon>
        <taxon>Pseudomonadota</taxon>
        <taxon>Gammaproteobacteria</taxon>
        <taxon>Enterobacterales</taxon>
        <taxon>Morganellaceae</taxon>
        <taxon>Providencia</taxon>
    </lineage>
</organism>
<gene>
    <name evidence="9" type="ORF">A3Q29_06300</name>
    <name evidence="8" type="ORF">RG298_002525</name>
</gene>
<reference evidence="8" key="2">
    <citation type="submission" date="2024-02" db="EMBL/GenBank/DDBJ databases">
        <authorList>
            <consortium name="Clinical and Environmental Microbiology Branch: Whole genome sequencing antimicrobial resistance pathogens in the healthcare setting"/>
        </authorList>
    </citation>
    <scope>NUCLEOTIDE SEQUENCE</scope>
    <source>
        <strain evidence="8">2021GO-0154</strain>
    </source>
</reference>
<keyword evidence="5 6" id="KW-0472">Membrane</keyword>
<feature type="transmembrane region" description="Helical" evidence="6">
    <location>
        <begin position="54"/>
        <end position="77"/>
    </location>
</feature>
<keyword evidence="10" id="KW-1185">Reference proteome</keyword>
<name>A0A1S1HMG9_PROST</name>
<evidence type="ECO:0000313" key="9">
    <source>
        <dbReference type="EMBL" id="OHT23539.1"/>
    </source>
</evidence>
<dbReference type="OrthoDB" id="582337at2"/>
<dbReference type="Proteomes" id="UP000179588">
    <property type="component" value="Unassembled WGS sequence"/>
</dbReference>
<feature type="transmembrane region" description="Helical" evidence="6">
    <location>
        <begin position="27"/>
        <end position="48"/>
    </location>
</feature>
<evidence type="ECO:0000256" key="6">
    <source>
        <dbReference type="SAM" id="Phobius"/>
    </source>
</evidence>
<evidence type="ECO:0000259" key="7">
    <source>
        <dbReference type="Pfam" id="PF02656"/>
    </source>
</evidence>
<dbReference type="InterPro" id="IPR003807">
    <property type="entry name" value="DUF202"/>
</dbReference>
<evidence type="ECO:0000256" key="4">
    <source>
        <dbReference type="ARBA" id="ARBA00022989"/>
    </source>
</evidence>